<dbReference type="RefSeq" id="WP_251970664.1">
    <property type="nucleotide sequence ID" value="NZ_AP025730.1"/>
</dbReference>
<evidence type="ECO:0000259" key="2">
    <source>
        <dbReference type="Pfam" id="PF22818"/>
    </source>
</evidence>
<evidence type="ECO:0000313" key="4">
    <source>
        <dbReference type="Proteomes" id="UP001057498"/>
    </source>
</evidence>
<dbReference type="Gene3D" id="3.10.129.10">
    <property type="entry name" value="Hotdog Thioesterase"/>
    <property type="match status" value="1"/>
</dbReference>
<protein>
    <recommendedName>
        <fullName evidence="2">ApeI dehydratase-like domain-containing protein</fullName>
    </recommendedName>
</protein>
<keyword evidence="4" id="KW-1185">Reference proteome</keyword>
<dbReference type="SUPFAM" id="SSF54637">
    <property type="entry name" value="Thioesterase/thiol ester dehydrase-isomerase"/>
    <property type="match status" value="1"/>
</dbReference>
<evidence type="ECO:0000313" key="3">
    <source>
        <dbReference type="EMBL" id="BDI07477.1"/>
    </source>
</evidence>
<sequence>MSSRPHRVELSIGADHPSYAGHFPGRPILPGVVLLAELLECMGRDAATRACLGDAPKLNTAKFVAPVRPGQRLQARWSLPATGNRLPFEVRTWLDADADEATGPVVASGQWEGTAAASGGAAPVAPADAGAPQ</sequence>
<gene>
    <name evidence="3" type="ORF">CATMQ487_44470</name>
</gene>
<dbReference type="EMBL" id="AP025730">
    <property type="protein sequence ID" value="BDI07477.1"/>
    <property type="molecule type" value="Genomic_DNA"/>
</dbReference>
<reference evidence="3" key="1">
    <citation type="submission" date="2022-04" db="EMBL/GenBank/DDBJ databases">
        <title>Whole genome sequence of Sphaerotilus sp. FB-5.</title>
        <authorList>
            <person name="Takeda M."/>
            <person name="Narihara S."/>
            <person name="Akimoto M."/>
            <person name="Akimoto R."/>
            <person name="Nishiyashiki S."/>
            <person name="Murakami T."/>
        </authorList>
    </citation>
    <scope>NUCLEOTIDE SEQUENCE</scope>
    <source>
        <strain evidence="3">FB-5</strain>
    </source>
</reference>
<dbReference type="InterPro" id="IPR054545">
    <property type="entry name" value="ApeI-like"/>
</dbReference>
<dbReference type="InterPro" id="IPR029069">
    <property type="entry name" value="HotDog_dom_sf"/>
</dbReference>
<feature type="compositionally biased region" description="Low complexity" evidence="1">
    <location>
        <begin position="115"/>
        <end position="133"/>
    </location>
</feature>
<dbReference type="Pfam" id="PF22818">
    <property type="entry name" value="ApeI-like"/>
    <property type="match status" value="1"/>
</dbReference>
<dbReference type="Proteomes" id="UP001057498">
    <property type="component" value="Chromosome"/>
</dbReference>
<feature type="region of interest" description="Disordered" evidence="1">
    <location>
        <begin position="104"/>
        <end position="133"/>
    </location>
</feature>
<name>A0ABN6PTN9_9BURK</name>
<accession>A0ABN6PTN9</accession>
<proteinExistence type="predicted"/>
<evidence type="ECO:0000256" key="1">
    <source>
        <dbReference type="SAM" id="MobiDB-lite"/>
    </source>
</evidence>
<feature type="domain" description="ApeI dehydratase-like" evidence="2">
    <location>
        <begin position="6"/>
        <end position="92"/>
    </location>
</feature>
<organism evidence="3 4">
    <name type="scientific">Sphaerotilus microaerophilus</name>
    <dbReference type="NCBI Taxonomy" id="2914710"/>
    <lineage>
        <taxon>Bacteria</taxon>
        <taxon>Pseudomonadati</taxon>
        <taxon>Pseudomonadota</taxon>
        <taxon>Betaproteobacteria</taxon>
        <taxon>Burkholderiales</taxon>
        <taxon>Sphaerotilaceae</taxon>
        <taxon>Sphaerotilus</taxon>
    </lineage>
</organism>